<evidence type="ECO:0000256" key="2">
    <source>
        <dbReference type="ARBA" id="ARBA00022692"/>
    </source>
</evidence>
<dbReference type="InterPro" id="IPR038770">
    <property type="entry name" value="Na+/solute_symporter_sf"/>
</dbReference>
<sequence length="403" mass="43499">MLLSISIIILSSLLLSKIFNLIKLPTILGMLLTGMIIGPYALDLIDIDILNISAELRKIALIVILIRAGLSLDISDLKKVGRPAILLSFVPATIEILAITLLAPVIFDISYTTAAIMGAIVAAVSPAVVVPRMIKLIESGHGKNKNIPQMILAGASIDDVYVIVLFYAFLKLGQGENFHVTTILNVPLSIALGIFIGVISGYLASIFFKKFHMRDTVKVLIIFSIGFLAVSLEDALSQVIALSGLLAVMSFGISLKNYHPVLSERLVKKFEKIWVIAEIILFVLVGALVDVSVLLSVGLWSIVLIILAMVFRMFGVYLALLKTNLNGKEKLFTAISYTPKATVQAAIGAIPLSLGLANGELILMVSVVAICITAPFGAILMDKTYQKLLDNPVKHDKINVNIV</sequence>
<evidence type="ECO:0000256" key="3">
    <source>
        <dbReference type="ARBA" id="ARBA00022989"/>
    </source>
</evidence>
<dbReference type="GO" id="GO:0016020">
    <property type="term" value="C:membrane"/>
    <property type="evidence" value="ECO:0007669"/>
    <property type="project" value="UniProtKB-SubCell"/>
</dbReference>
<comment type="subcellular location">
    <subcellularLocation>
        <location evidence="1">Membrane</location>
        <topology evidence="1">Multi-pass membrane protein</topology>
    </subcellularLocation>
</comment>
<dbReference type="GO" id="GO:0015297">
    <property type="term" value="F:antiporter activity"/>
    <property type="evidence" value="ECO:0007669"/>
    <property type="project" value="InterPro"/>
</dbReference>
<dbReference type="PANTHER" id="PTHR31102">
    <property type="match status" value="1"/>
</dbReference>
<dbReference type="PANTHER" id="PTHR31102:SF1">
    <property type="entry name" value="CATION_H+ EXCHANGER DOMAIN-CONTAINING PROTEIN"/>
    <property type="match status" value="1"/>
</dbReference>
<evidence type="ECO:0000256" key="1">
    <source>
        <dbReference type="ARBA" id="ARBA00004141"/>
    </source>
</evidence>
<organism evidence="6 7">
    <name type="scientific">Mariniplasma anaerobium</name>
    <dbReference type="NCBI Taxonomy" id="2735436"/>
    <lineage>
        <taxon>Bacteria</taxon>
        <taxon>Bacillati</taxon>
        <taxon>Mycoplasmatota</taxon>
        <taxon>Mollicutes</taxon>
        <taxon>Acholeplasmatales</taxon>
        <taxon>Acholeplasmataceae</taxon>
        <taxon>Mariniplasma</taxon>
    </lineage>
</organism>
<dbReference type="RefSeq" id="WP_176238893.1">
    <property type="nucleotide sequence ID" value="NZ_AP024412.1"/>
</dbReference>
<dbReference type="InterPro" id="IPR051843">
    <property type="entry name" value="CPA1_transporter"/>
</dbReference>
<gene>
    <name evidence="6" type="primary">cdu2</name>
    <name evidence="6" type="ORF">MPAN_011810</name>
</gene>
<evidence type="ECO:0000313" key="6">
    <source>
        <dbReference type="EMBL" id="BCR36288.1"/>
    </source>
</evidence>
<evidence type="ECO:0000313" key="7">
    <source>
        <dbReference type="Proteomes" id="UP000620133"/>
    </source>
</evidence>
<feature type="domain" description="Cation/H+ exchanger transmembrane" evidence="5">
    <location>
        <begin position="12"/>
        <end position="375"/>
    </location>
</feature>
<accession>A0A7U9TH19</accession>
<dbReference type="GO" id="GO:1902600">
    <property type="term" value="P:proton transmembrane transport"/>
    <property type="evidence" value="ECO:0007669"/>
    <property type="project" value="InterPro"/>
</dbReference>
<dbReference type="InterPro" id="IPR006153">
    <property type="entry name" value="Cation/H_exchanger_TM"/>
</dbReference>
<evidence type="ECO:0000256" key="4">
    <source>
        <dbReference type="ARBA" id="ARBA00023136"/>
    </source>
</evidence>
<reference evidence="6" key="1">
    <citation type="submission" date="2021-01" db="EMBL/GenBank/DDBJ databases">
        <title>Draft genome sequence of Acholeplasmataceae bacterium strain Mahy22.</title>
        <authorList>
            <person name="Watanabe M."/>
            <person name="Kojima H."/>
            <person name="Fukui M."/>
        </authorList>
    </citation>
    <scope>NUCLEOTIDE SEQUENCE</scope>
    <source>
        <strain evidence="6">Mahy22</strain>
    </source>
</reference>
<dbReference type="EMBL" id="AP024412">
    <property type="protein sequence ID" value="BCR36288.1"/>
    <property type="molecule type" value="Genomic_DNA"/>
</dbReference>
<dbReference type="Gene3D" id="1.20.1530.20">
    <property type="match status" value="1"/>
</dbReference>
<keyword evidence="2" id="KW-0812">Transmembrane</keyword>
<keyword evidence="3" id="KW-1133">Transmembrane helix</keyword>
<evidence type="ECO:0000259" key="5">
    <source>
        <dbReference type="Pfam" id="PF00999"/>
    </source>
</evidence>
<dbReference type="Proteomes" id="UP000620133">
    <property type="component" value="Chromosome"/>
</dbReference>
<keyword evidence="7" id="KW-1185">Reference proteome</keyword>
<dbReference type="KEGG" id="manr:MPAN_011810"/>
<protein>
    <submittedName>
        <fullName evidence="6">Potassium transporter</fullName>
    </submittedName>
</protein>
<dbReference type="Pfam" id="PF00999">
    <property type="entry name" value="Na_H_Exchanger"/>
    <property type="match status" value="1"/>
</dbReference>
<keyword evidence="4" id="KW-0472">Membrane</keyword>
<name>A0A7U9TH19_9MOLU</name>
<dbReference type="AlphaFoldDB" id="A0A7U9TH19"/>
<proteinExistence type="predicted"/>